<gene>
    <name evidence="5" type="primary">rplX</name>
    <name evidence="8" type="ORF">SAMN04488500_11613</name>
</gene>
<keyword evidence="9" id="KW-1185">Reference proteome</keyword>
<comment type="similarity">
    <text evidence="1 5 6">Belongs to the universal ribosomal protein uL24 family.</text>
</comment>
<feature type="domain" description="KOW" evidence="7">
    <location>
        <begin position="8"/>
        <end position="35"/>
    </location>
</feature>
<dbReference type="GO" id="GO:0003735">
    <property type="term" value="F:structural constituent of ribosome"/>
    <property type="evidence" value="ECO:0007669"/>
    <property type="project" value="InterPro"/>
</dbReference>
<dbReference type="HAMAP" id="MF_01326_B">
    <property type="entry name" value="Ribosomal_uL24_B"/>
    <property type="match status" value="1"/>
</dbReference>
<dbReference type="EMBL" id="FWXI01000016">
    <property type="protein sequence ID" value="SMC97150.1"/>
    <property type="molecule type" value="Genomic_DNA"/>
</dbReference>
<dbReference type="RefSeq" id="WP_084577067.1">
    <property type="nucleotide sequence ID" value="NZ_CP155572.1"/>
</dbReference>
<dbReference type="InterPro" id="IPR003256">
    <property type="entry name" value="Ribosomal_uL24"/>
</dbReference>
<dbReference type="GO" id="GO:0019843">
    <property type="term" value="F:rRNA binding"/>
    <property type="evidence" value="ECO:0007669"/>
    <property type="project" value="UniProtKB-UniRule"/>
</dbReference>
<evidence type="ECO:0000256" key="6">
    <source>
        <dbReference type="RuleBase" id="RU003477"/>
    </source>
</evidence>
<dbReference type="SMART" id="SM00739">
    <property type="entry name" value="KOW"/>
    <property type="match status" value="1"/>
</dbReference>
<comment type="function">
    <text evidence="5">One of the proteins that surrounds the polypeptide exit tunnel on the outside of the subunit.</text>
</comment>
<dbReference type="NCBIfam" id="TIGR01079">
    <property type="entry name" value="rplX_bact"/>
    <property type="match status" value="1"/>
</dbReference>
<dbReference type="InterPro" id="IPR005825">
    <property type="entry name" value="Ribosomal_uL24_CS"/>
</dbReference>
<dbReference type="InterPro" id="IPR041988">
    <property type="entry name" value="Ribosomal_uL24_KOW"/>
</dbReference>
<dbReference type="GO" id="GO:1990904">
    <property type="term" value="C:ribonucleoprotein complex"/>
    <property type="evidence" value="ECO:0007669"/>
    <property type="project" value="UniProtKB-KW"/>
</dbReference>
<evidence type="ECO:0000313" key="8">
    <source>
        <dbReference type="EMBL" id="SMC97150.1"/>
    </source>
</evidence>
<dbReference type="OrthoDB" id="9807419at2"/>
<dbReference type="PANTHER" id="PTHR12903">
    <property type="entry name" value="MITOCHONDRIAL RIBOSOMAL PROTEIN L24"/>
    <property type="match status" value="1"/>
</dbReference>
<keyword evidence="3 5" id="KW-0687">Ribonucleoprotein</keyword>
<dbReference type="STRING" id="112901.SAMN04488500_11613"/>
<dbReference type="GO" id="GO:0005840">
    <property type="term" value="C:ribosome"/>
    <property type="evidence" value="ECO:0007669"/>
    <property type="project" value="UniProtKB-KW"/>
</dbReference>
<dbReference type="Pfam" id="PF00467">
    <property type="entry name" value="KOW"/>
    <property type="match status" value="1"/>
</dbReference>
<dbReference type="InterPro" id="IPR057264">
    <property type="entry name" value="Ribosomal_uL24_C"/>
</dbReference>
<evidence type="ECO:0000259" key="7">
    <source>
        <dbReference type="SMART" id="SM00739"/>
    </source>
</evidence>
<evidence type="ECO:0000256" key="4">
    <source>
        <dbReference type="ARBA" id="ARBA00035206"/>
    </source>
</evidence>
<dbReference type="Gene3D" id="2.30.30.30">
    <property type="match status" value="1"/>
</dbReference>
<evidence type="ECO:0000256" key="5">
    <source>
        <dbReference type="HAMAP-Rule" id="MF_01326"/>
    </source>
</evidence>
<proteinExistence type="inferred from homology"/>
<dbReference type="Proteomes" id="UP000192738">
    <property type="component" value="Unassembled WGS sequence"/>
</dbReference>
<dbReference type="CDD" id="cd06089">
    <property type="entry name" value="KOW_RPL26"/>
    <property type="match status" value="1"/>
</dbReference>
<organism evidence="8 9">
    <name type="scientific">Sporomusa malonica</name>
    <dbReference type="NCBI Taxonomy" id="112901"/>
    <lineage>
        <taxon>Bacteria</taxon>
        <taxon>Bacillati</taxon>
        <taxon>Bacillota</taxon>
        <taxon>Negativicutes</taxon>
        <taxon>Selenomonadales</taxon>
        <taxon>Sporomusaceae</taxon>
        <taxon>Sporomusa</taxon>
    </lineage>
</organism>
<evidence type="ECO:0000256" key="1">
    <source>
        <dbReference type="ARBA" id="ARBA00010618"/>
    </source>
</evidence>
<keyword evidence="5" id="KW-0699">rRNA-binding</keyword>
<accession>A0A1W2DI13</accession>
<keyword evidence="2 5" id="KW-0689">Ribosomal protein</keyword>
<sequence length="112" mass="11948">MSEAQRLHVKKGDKVVVLSGKDKGKEGKIVEALPKKGKVVVEGVNKVKRHTKPSQKAPQGGILVKEAALSSAKVMLVCPACSKPTRIKKTQLASGSFARACKKCGEVIDKDK</sequence>
<protein>
    <recommendedName>
        <fullName evidence="4 5">Large ribosomal subunit protein uL24</fullName>
    </recommendedName>
</protein>
<dbReference type="AlphaFoldDB" id="A0A1W2DI13"/>
<dbReference type="PROSITE" id="PS01108">
    <property type="entry name" value="RIBOSOMAL_L24"/>
    <property type="match status" value="1"/>
</dbReference>
<name>A0A1W2DI13_9FIRM</name>
<comment type="function">
    <text evidence="5">One of two assembly initiator proteins, it binds directly to the 5'-end of the 23S rRNA, where it nucleates assembly of the 50S subunit.</text>
</comment>
<evidence type="ECO:0000313" key="9">
    <source>
        <dbReference type="Proteomes" id="UP000192738"/>
    </source>
</evidence>
<dbReference type="GO" id="GO:0006412">
    <property type="term" value="P:translation"/>
    <property type="evidence" value="ECO:0007669"/>
    <property type="project" value="UniProtKB-UniRule"/>
</dbReference>
<dbReference type="Pfam" id="PF17136">
    <property type="entry name" value="ribosomal_L24"/>
    <property type="match status" value="1"/>
</dbReference>
<reference evidence="8 9" key="1">
    <citation type="submission" date="2017-04" db="EMBL/GenBank/DDBJ databases">
        <authorList>
            <person name="Afonso C.L."/>
            <person name="Miller P.J."/>
            <person name="Scott M.A."/>
            <person name="Spackman E."/>
            <person name="Goraichik I."/>
            <person name="Dimitrov K.M."/>
            <person name="Suarez D.L."/>
            <person name="Swayne D.E."/>
        </authorList>
    </citation>
    <scope>NUCLEOTIDE SEQUENCE [LARGE SCALE GENOMIC DNA]</scope>
    <source>
        <strain evidence="8 9">DSM 5090</strain>
    </source>
</reference>
<comment type="subunit">
    <text evidence="5">Part of the 50S ribosomal subunit.</text>
</comment>
<dbReference type="InterPro" id="IPR008991">
    <property type="entry name" value="Translation_prot_SH3-like_sf"/>
</dbReference>
<keyword evidence="5" id="KW-0694">RNA-binding</keyword>
<dbReference type="InterPro" id="IPR014722">
    <property type="entry name" value="Rib_uL2_dom2"/>
</dbReference>
<evidence type="ECO:0000256" key="2">
    <source>
        <dbReference type="ARBA" id="ARBA00022980"/>
    </source>
</evidence>
<dbReference type="InterPro" id="IPR005824">
    <property type="entry name" value="KOW"/>
</dbReference>
<evidence type="ECO:0000256" key="3">
    <source>
        <dbReference type="ARBA" id="ARBA00023274"/>
    </source>
</evidence>
<dbReference type="SUPFAM" id="SSF50104">
    <property type="entry name" value="Translation proteins SH3-like domain"/>
    <property type="match status" value="1"/>
</dbReference>